<evidence type="ECO:0000256" key="13">
    <source>
        <dbReference type="ARBA" id="ARBA00023136"/>
    </source>
</evidence>
<keyword evidence="8" id="KW-0547">Nucleotide-binding</keyword>
<keyword evidence="18" id="KW-1185">Reference proteome</keyword>
<gene>
    <name evidence="17" type="ORF">H7C18_01195</name>
</gene>
<keyword evidence="9 17" id="KW-0418">Kinase</keyword>
<evidence type="ECO:0000313" key="18">
    <source>
        <dbReference type="Proteomes" id="UP000564644"/>
    </source>
</evidence>
<dbReference type="EMBL" id="JACJVO010000001">
    <property type="protein sequence ID" value="MBB6729511.1"/>
    <property type="molecule type" value="Genomic_DNA"/>
</dbReference>
<evidence type="ECO:0000256" key="11">
    <source>
        <dbReference type="ARBA" id="ARBA00022989"/>
    </source>
</evidence>
<dbReference type="InterPro" id="IPR003594">
    <property type="entry name" value="HATPase_dom"/>
</dbReference>
<dbReference type="PROSITE" id="PS50109">
    <property type="entry name" value="HIS_KIN"/>
    <property type="match status" value="1"/>
</dbReference>
<evidence type="ECO:0000256" key="2">
    <source>
        <dbReference type="ARBA" id="ARBA00004651"/>
    </source>
</evidence>
<dbReference type="PANTHER" id="PTHR34220:SF7">
    <property type="entry name" value="SENSOR HISTIDINE KINASE YPDA"/>
    <property type="match status" value="1"/>
</dbReference>
<keyword evidence="6" id="KW-0808">Transferase</keyword>
<keyword evidence="5" id="KW-0597">Phosphoprotein</keyword>
<dbReference type="SMART" id="SM00387">
    <property type="entry name" value="HATPase_c"/>
    <property type="match status" value="1"/>
</dbReference>
<protein>
    <recommendedName>
        <fullName evidence="3">histidine kinase</fullName>
        <ecNumber evidence="3">2.7.13.3</ecNumber>
    </recommendedName>
</protein>
<organism evidence="17 18">
    <name type="scientific">Cohnella zeiphila</name>
    <dbReference type="NCBI Taxonomy" id="2761120"/>
    <lineage>
        <taxon>Bacteria</taxon>
        <taxon>Bacillati</taxon>
        <taxon>Bacillota</taxon>
        <taxon>Bacilli</taxon>
        <taxon>Bacillales</taxon>
        <taxon>Paenibacillaceae</taxon>
        <taxon>Cohnella</taxon>
    </lineage>
</organism>
<dbReference type="SUPFAM" id="SSF158472">
    <property type="entry name" value="HAMP domain-like"/>
    <property type="match status" value="1"/>
</dbReference>
<comment type="subcellular location">
    <subcellularLocation>
        <location evidence="2">Cell membrane</location>
        <topology evidence="2">Multi-pass membrane protein</topology>
    </subcellularLocation>
</comment>
<evidence type="ECO:0000259" key="15">
    <source>
        <dbReference type="PROSITE" id="PS50109"/>
    </source>
</evidence>
<dbReference type="Gene3D" id="3.30.565.10">
    <property type="entry name" value="Histidine kinase-like ATPase, C-terminal domain"/>
    <property type="match status" value="1"/>
</dbReference>
<dbReference type="Pfam" id="PF06580">
    <property type="entry name" value="His_kinase"/>
    <property type="match status" value="1"/>
</dbReference>
<dbReference type="InterPro" id="IPR033479">
    <property type="entry name" value="dCache_1"/>
</dbReference>
<dbReference type="InterPro" id="IPR005467">
    <property type="entry name" value="His_kinase_dom"/>
</dbReference>
<evidence type="ECO:0000256" key="10">
    <source>
        <dbReference type="ARBA" id="ARBA00022840"/>
    </source>
</evidence>
<dbReference type="Pfam" id="PF02743">
    <property type="entry name" value="dCache_1"/>
    <property type="match status" value="1"/>
</dbReference>
<dbReference type="GO" id="GO:0005886">
    <property type="term" value="C:plasma membrane"/>
    <property type="evidence" value="ECO:0007669"/>
    <property type="project" value="UniProtKB-SubCell"/>
</dbReference>
<feature type="domain" description="HAMP" evidence="16">
    <location>
        <begin position="331"/>
        <end position="383"/>
    </location>
</feature>
<keyword evidence="4" id="KW-1003">Cell membrane</keyword>
<evidence type="ECO:0000313" key="17">
    <source>
        <dbReference type="EMBL" id="MBB6729511.1"/>
    </source>
</evidence>
<dbReference type="EC" id="2.7.13.3" evidence="3"/>
<dbReference type="InterPro" id="IPR036890">
    <property type="entry name" value="HATPase_C_sf"/>
</dbReference>
<evidence type="ECO:0000256" key="4">
    <source>
        <dbReference type="ARBA" id="ARBA00022475"/>
    </source>
</evidence>
<accession>A0A7X0SGF6</accession>
<dbReference type="Gene3D" id="3.30.450.20">
    <property type="entry name" value="PAS domain"/>
    <property type="match status" value="1"/>
</dbReference>
<reference evidence="17 18" key="1">
    <citation type="submission" date="2020-08" db="EMBL/GenBank/DDBJ databases">
        <title>Cohnella phylogeny.</title>
        <authorList>
            <person name="Dunlap C."/>
        </authorList>
    </citation>
    <scope>NUCLEOTIDE SEQUENCE [LARGE SCALE GENOMIC DNA]</scope>
    <source>
        <strain evidence="17 18">CBP 2801</strain>
    </source>
</reference>
<keyword evidence="12" id="KW-0902">Two-component regulatory system</keyword>
<feature type="transmembrane region" description="Helical" evidence="14">
    <location>
        <begin position="312"/>
        <end position="334"/>
    </location>
</feature>
<dbReference type="GO" id="GO:0000155">
    <property type="term" value="F:phosphorelay sensor kinase activity"/>
    <property type="evidence" value="ECO:0007669"/>
    <property type="project" value="InterPro"/>
</dbReference>
<dbReference type="CDD" id="cd12912">
    <property type="entry name" value="PDC2_MCP_like"/>
    <property type="match status" value="1"/>
</dbReference>
<dbReference type="RefSeq" id="WP_185127171.1">
    <property type="nucleotide sequence ID" value="NZ_JACJVO010000001.1"/>
</dbReference>
<evidence type="ECO:0000256" key="6">
    <source>
        <dbReference type="ARBA" id="ARBA00022679"/>
    </source>
</evidence>
<keyword evidence="13 14" id="KW-0472">Membrane</keyword>
<dbReference type="PANTHER" id="PTHR34220">
    <property type="entry name" value="SENSOR HISTIDINE KINASE YPDA"/>
    <property type="match status" value="1"/>
</dbReference>
<evidence type="ECO:0000256" key="12">
    <source>
        <dbReference type="ARBA" id="ARBA00023012"/>
    </source>
</evidence>
<dbReference type="GO" id="GO:0005524">
    <property type="term" value="F:ATP binding"/>
    <property type="evidence" value="ECO:0007669"/>
    <property type="project" value="UniProtKB-KW"/>
</dbReference>
<evidence type="ECO:0000256" key="9">
    <source>
        <dbReference type="ARBA" id="ARBA00022777"/>
    </source>
</evidence>
<feature type="domain" description="Histidine kinase" evidence="15">
    <location>
        <begin position="494"/>
        <end position="601"/>
    </location>
</feature>
<dbReference type="Proteomes" id="UP000564644">
    <property type="component" value="Unassembled WGS sequence"/>
</dbReference>
<dbReference type="Pfam" id="PF00672">
    <property type="entry name" value="HAMP"/>
    <property type="match status" value="1"/>
</dbReference>
<evidence type="ECO:0000256" key="3">
    <source>
        <dbReference type="ARBA" id="ARBA00012438"/>
    </source>
</evidence>
<comment type="catalytic activity">
    <reaction evidence="1">
        <text>ATP + protein L-histidine = ADP + protein N-phospho-L-histidine.</text>
        <dbReference type="EC" id="2.7.13.3"/>
    </reaction>
</comment>
<dbReference type="Pfam" id="PF02518">
    <property type="entry name" value="HATPase_c"/>
    <property type="match status" value="1"/>
</dbReference>
<sequence>MRKGRGRYFVWRAAEWLVTAFANRSMQVKLLIVFLALVCLPLVVISYASSLSYTHSIKANTTAYSTEITSKMLLKIDDYVTDLYNMSAMPLYNDDFLDYLSNADQSLEKVNFIDLYIRNLNKIKPDTVSVYVFDNFGNVYFNVKTGGERANLDKAKAEWGRIAAQADGRPALVSTQEVSTDNNSYYAFSVIRELKQTKDMSPIGFIVFDTNITAINRQIQDFDQVTKGETVLVDDDNKVVFDSDREQITQDLSGSESVRKATGSEGSFPISLNGKDYICTYAKSALTNWKMFVYIPMADVTRQATVTRNATLITTVIFVTAALLIAIAISYALTRPLSRIKALMQEVQAGRLDVSFNQKYRDEVGMLGRHFNLMVNRIRDLLEEVKRTQTRKKEAEFAALQSQINPHFIYNTLEMIRMRAELNDDEEVADMTFTLGKLLRYGVNHEEQRTTVARELEHLSHYMMLQNQRFSNRYAFVTDVPQRCLEAECVKLMLQPIVENALYHAFKDRLTGGMIRVAAREEGEELVFAVADDGCGMDEAALKKLREHLGGIRGHAAPGRGIGLRNVHERIKLQYGETYGLAVESREGEGTTITVRLPLKLPYEGEEVAIC</sequence>
<keyword evidence="7 14" id="KW-0812">Transmembrane</keyword>
<dbReference type="AlphaFoldDB" id="A0A7X0SGF6"/>
<dbReference type="InterPro" id="IPR003660">
    <property type="entry name" value="HAMP_dom"/>
</dbReference>
<evidence type="ECO:0000256" key="5">
    <source>
        <dbReference type="ARBA" id="ARBA00022553"/>
    </source>
</evidence>
<keyword evidence="11 14" id="KW-1133">Transmembrane helix</keyword>
<dbReference type="SUPFAM" id="SSF55874">
    <property type="entry name" value="ATPase domain of HSP90 chaperone/DNA topoisomerase II/histidine kinase"/>
    <property type="match status" value="1"/>
</dbReference>
<dbReference type="InterPro" id="IPR004358">
    <property type="entry name" value="Sig_transdc_His_kin-like_C"/>
</dbReference>
<dbReference type="PRINTS" id="PR00344">
    <property type="entry name" value="BCTRLSENSOR"/>
</dbReference>
<evidence type="ECO:0000256" key="1">
    <source>
        <dbReference type="ARBA" id="ARBA00000085"/>
    </source>
</evidence>
<dbReference type="PROSITE" id="PS50885">
    <property type="entry name" value="HAMP"/>
    <property type="match status" value="1"/>
</dbReference>
<proteinExistence type="predicted"/>
<evidence type="ECO:0000256" key="14">
    <source>
        <dbReference type="SAM" id="Phobius"/>
    </source>
</evidence>
<dbReference type="InterPro" id="IPR050640">
    <property type="entry name" value="Bact_2-comp_sensor_kinase"/>
</dbReference>
<dbReference type="Gene3D" id="6.10.340.10">
    <property type="match status" value="1"/>
</dbReference>
<evidence type="ECO:0000256" key="7">
    <source>
        <dbReference type="ARBA" id="ARBA00022692"/>
    </source>
</evidence>
<evidence type="ECO:0000256" key="8">
    <source>
        <dbReference type="ARBA" id="ARBA00022741"/>
    </source>
</evidence>
<keyword evidence="10" id="KW-0067">ATP-binding</keyword>
<dbReference type="SMART" id="SM00304">
    <property type="entry name" value="HAMP"/>
    <property type="match status" value="1"/>
</dbReference>
<dbReference type="InterPro" id="IPR010559">
    <property type="entry name" value="Sig_transdc_His_kin_internal"/>
</dbReference>
<comment type="caution">
    <text evidence="17">The sequence shown here is derived from an EMBL/GenBank/DDBJ whole genome shotgun (WGS) entry which is preliminary data.</text>
</comment>
<dbReference type="CDD" id="cd06225">
    <property type="entry name" value="HAMP"/>
    <property type="match status" value="1"/>
</dbReference>
<evidence type="ECO:0000259" key="16">
    <source>
        <dbReference type="PROSITE" id="PS50885"/>
    </source>
</evidence>
<name>A0A7X0SGF6_9BACL</name>